<feature type="region of interest" description="Disordered" evidence="16">
    <location>
        <begin position="750"/>
        <end position="776"/>
    </location>
</feature>
<dbReference type="PANTHER" id="PTHR11774">
    <property type="entry name" value="GERANYLGERANYL TRANSFERASE TYPE BETA SUBUNIT"/>
    <property type="match status" value="1"/>
</dbReference>
<feature type="region of interest" description="Disordered" evidence="16">
    <location>
        <begin position="360"/>
        <end position="379"/>
    </location>
</feature>
<evidence type="ECO:0000313" key="19">
    <source>
        <dbReference type="Proteomes" id="UP000001396"/>
    </source>
</evidence>
<comment type="caution">
    <text evidence="18">The sequence shown here is derived from an EMBL/GenBank/DDBJ whole genome shotgun (WGS) entry which is preliminary data.</text>
</comment>
<comment type="subunit">
    <text evidence="3">Heterodimer of an alpha and a beta subunit.</text>
</comment>
<evidence type="ECO:0000256" key="11">
    <source>
        <dbReference type="ARBA" id="ARBA00022840"/>
    </source>
</evidence>
<name>D3BRN8_HETP5</name>
<dbReference type="Gene3D" id="1.50.10.20">
    <property type="match status" value="1"/>
</dbReference>
<evidence type="ECO:0000256" key="7">
    <source>
        <dbReference type="ARBA" id="ARBA00022723"/>
    </source>
</evidence>
<evidence type="ECO:0000256" key="3">
    <source>
        <dbReference type="ARBA" id="ARBA00011355"/>
    </source>
</evidence>
<keyword evidence="11 15" id="KW-0067">ATP-binding</keyword>
<dbReference type="EC" id="2.5.1.60" evidence="4"/>
<evidence type="ECO:0000256" key="2">
    <source>
        <dbReference type="ARBA" id="ARBA00010497"/>
    </source>
</evidence>
<feature type="compositionally biased region" description="Acidic residues" evidence="16">
    <location>
        <begin position="676"/>
        <end position="686"/>
    </location>
</feature>
<evidence type="ECO:0000256" key="16">
    <source>
        <dbReference type="SAM" id="MobiDB-lite"/>
    </source>
</evidence>
<evidence type="ECO:0000256" key="13">
    <source>
        <dbReference type="ARBA" id="ARBA00032766"/>
    </source>
</evidence>
<dbReference type="InterPro" id="IPR045089">
    <property type="entry name" value="PGGT1B-like"/>
</dbReference>
<feature type="compositionally biased region" description="Polar residues" evidence="16">
    <location>
        <begin position="887"/>
        <end position="898"/>
    </location>
</feature>
<feature type="region of interest" description="Disordered" evidence="16">
    <location>
        <begin position="673"/>
        <end position="695"/>
    </location>
</feature>
<keyword evidence="10" id="KW-0862">Zinc</keyword>
<evidence type="ECO:0000256" key="1">
    <source>
        <dbReference type="ARBA" id="ARBA00001947"/>
    </source>
</evidence>
<feature type="domain" description="Protein kinase" evidence="17">
    <location>
        <begin position="563"/>
        <end position="1047"/>
    </location>
</feature>
<proteinExistence type="inferred from homology"/>
<feature type="region of interest" description="Disordered" evidence="16">
    <location>
        <begin position="864"/>
        <end position="898"/>
    </location>
</feature>
<evidence type="ECO:0000313" key="18">
    <source>
        <dbReference type="EMBL" id="EFA76070.1"/>
    </source>
</evidence>
<dbReference type="InParanoid" id="D3BRN8"/>
<evidence type="ECO:0000259" key="17">
    <source>
        <dbReference type="PROSITE" id="PS50011"/>
    </source>
</evidence>
<evidence type="ECO:0000256" key="8">
    <source>
        <dbReference type="ARBA" id="ARBA00022737"/>
    </source>
</evidence>
<evidence type="ECO:0000256" key="6">
    <source>
        <dbReference type="ARBA" id="ARBA00022679"/>
    </source>
</evidence>
<comment type="similarity">
    <text evidence="2">Belongs to the protein prenyltransferase subunit beta family.</text>
</comment>
<dbReference type="Pfam" id="PF00069">
    <property type="entry name" value="Pkinase"/>
    <property type="match status" value="3"/>
</dbReference>
<evidence type="ECO:0000256" key="4">
    <source>
        <dbReference type="ARBA" id="ARBA00012656"/>
    </source>
</evidence>
<keyword evidence="19" id="KW-1185">Reference proteome</keyword>
<evidence type="ECO:0000256" key="9">
    <source>
        <dbReference type="ARBA" id="ARBA00022741"/>
    </source>
</evidence>
<dbReference type="InterPro" id="IPR008271">
    <property type="entry name" value="Ser/Thr_kinase_AS"/>
</dbReference>
<dbReference type="GO" id="GO:0005524">
    <property type="term" value="F:ATP binding"/>
    <property type="evidence" value="ECO:0007669"/>
    <property type="project" value="UniProtKB-UniRule"/>
</dbReference>
<dbReference type="SUPFAM" id="SSF48239">
    <property type="entry name" value="Terpenoid cyclases/Protein prenyltransferases"/>
    <property type="match status" value="1"/>
</dbReference>
<feature type="binding site" evidence="15">
    <location>
        <position position="592"/>
    </location>
    <ligand>
        <name>ATP</name>
        <dbReference type="ChEBI" id="CHEBI:30616"/>
    </ligand>
</feature>
<dbReference type="PROSITE" id="PS50011">
    <property type="entry name" value="PROTEIN_KINASE_DOM"/>
    <property type="match status" value="1"/>
</dbReference>
<dbReference type="GO" id="GO:0004672">
    <property type="term" value="F:protein kinase activity"/>
    <property type="evidence" value="ECO:0007669"/>
    <property type="project" value="InterPro"/>
</dbReference>
<dbReference type="GO" id="GO:0004663">
    <property type="term" value="F:Rab geranylgeranyltransferase activity"/>
    <property type="evidence" value="ECO:0007669"/>
    <property type="project" value="UniProtKB-EC"/>
</dbReference>
<dbReference type="Gene3D" id="3.30.200.20">
    <property type="entry name" value="Phosphorylase Kinase, domain 1"/>
    <property type="match status" value="1"/>
</dbReference>
<evidence type="ECO:0000256" key="5">
    <source>
        <dbReference type="ARBA" id="ARBA00022602"/>
    </source>
</evidence>
<dbReference type="Proteomes" id="UP000001396">
    <property type="component" value="Unassembled WGS sequence"/>
</dbReference>
<dbReference type="InterPro" id="IPR011009">
    <property type="entry name" value="Kinase-like_dom_sf"/>
</dbReference>
<dbReference type="CDD" id="cd02894">
    <property type="entry name" value="GGTase-II"/>
    <property type="match status" value="1"/>
</dbReference>
<dbReference type="GO" id="GO:0072657">
    <property type="term" value="P:protein localization to membrane"/>
    <property type="evidence" value="ECO:0007669"/>
    <property type="project" value="UniProtKB-ARBA"/>
</dbReference>
<evidence type="ECO:0000256" key="12">
    <source>
        <dbReference type="ARBA" id="ARBA00030816"/>
    </source>
</evidence>
<dbReference type="PROSITE" id="PS00107">
    <property type="entry name" value="PROTEIN_KINASE_ATP"/>
    <property type="match status" value="1"/>
</dbReference>
<keyword evidence="8" id="KW-0677">Repeat</keyword>
<dbReference type="Gene3D" id="1.10.510.10">
    <property type="entry name" value="Transferase(Phosphotransferase) domain 1"/>
    <property type="match status" value="1"/>
</dbReference>
<dbReference type="RefSeq" id="XP_020428204.1">
    <property type="nucleotide sequence ID" value="XM_020581417.1"/>
</dbReference>
<dbReference type="PROSITE" id="PS00108">
    <property type="entry name" value="PROTEIN_KINASE_ST"/>
    <property type="match status" value="1"/>
</dbReference>
<dbReference type="FunFam" id="1.50.10.20:FF:000012">
    <property type="entry name" value="Geranylgeranyl transferase type-2 subunit beta"/>
    <property type="match status" value="1"/>
</dbReference>
<keyword evidence="7" id="KW-0479">Metal-binding</keyword>
<dbReference type="Pfam" id="PF00432">
    <property type="entry name" value="Prenyltrans"/>
    <property type="match status" value="1"/>
</dbReference>
<dbReference type="SMART" id="SM00220">
    <property type="entry name" value="S_TKc"/>
    <property type="match status" value="1"/>
</dbReference>
<feature type="compositionally biased region" description="Low complexity" evidence="16">
    <location>
        <begin position="868"/>
        <end position="881"/>
    </location>
</feature>
<evidence type="ECO:0000256" key="15">
    <source>
        <dbReference type="PROSITE-ProRule" id="PRU10141"/>
    </source>
</evidence>
<keyword evidence="5" id="KW-0637">Prenyltransferase</keyword>
<dbReference type="GO" id="GO:0046872">
    <property type="term" value="F:metal ion binding"/>
    <property type="evidence" value="ECO:0007669"/>
    <property type="project" value="UniProtKB-KW"/>
</dbReference>
<dbReference type="EMBL" id="ADBJ01000050">
    <property type="protein sequence ID" value="EFA76070.1"/>
    <property type="molecule type" value="Genomic_DNA"/>
</dbReference>
<gene>
    <name evidence="18" type="ORF">PPL_10649</name>
</gene>
<sequence>MTDNNNNNSIDHTKNILLDKHIQYVINLDNKKEEDFEYWLSEHLRMNGMYWGLTTLYMLNAIDMMNRDEIINWVLSCQKPNGGFSGNVTHDEHLLSTLSAVQILLELDAIDRINVESVVNYVVGLQQEDGSFFGDKWGEVDTRFSYCAVSCLSLLGQLHRVNLETAAKFIDSCKNFDAGYGSIPGAESHAGQTFTCVGALAIINRLDLVDADQLGWWLCERQLPNGGLNGRPEKSSDVCYSWWVLSALSIIDRLHWIDNEKLKSYILKCQDNETGGIADKPGNVPDVFHTFFGMIDPAYALGTKTLLKYDNNDDLFKQQHIINNDKENILIKNIKKKDNDDYYIDNDIIFEKVKVKEEGEDDNDDLYSSSGSEISLDDESISEQYEDEISTDHSESTAETIVLTKSTIVNGLNGIGIDTNGINGNNNGINNNSTPEDLEKVLNLIDSAKEIVAQKRIMLKMLLTENFFNNGGSIDSNKLFAFIKNIMSVEMEGLSPGIIKSQQFKDIFIDHYRSIFKQALSMTNLDTLLLDNGSSVGSALTLAGAGVSPLTPTIGGNRYRNEFKEVSKLGHGGFGTVVLSRNLLDNALYAVKRINFTLNLDSPMVSNKIEKVMREVKALARLDHKNILRYYHAWIELNNQHIDISPTQLSSVEGSFETKDNLSSSIAEEFSITNNDFDEEDDDDDNFSNTTLSASTSASTTAKFEDYDESISFNNNYHNSIIPYNSKQQNNNNNLHRNLNRSFNNIANNHHNHHNQYQQHNHHHNHNHNHNHNQSHSRVKYTLYVQTQYCEGRTLRDWLDNTNSNRSTQTILSIFKQILSGLNYIHSMGMVHRDIKPQNIFLTGDLIVKIGDFGLVKDIPLSTLGKDNNNNSNNNNNNSSNGGAGATTDTSNVDNNLYKTTNNINSNATLQSSLTGLLTGDNNHDRINDANNYSHIMLHNSLRSIVSNNTHGVGTLTYASPEQLAGSDYSNKVDIYSLGIIFFELIYPFNTQSERIEVIKNLKQGVLPEEVRKKYPKEYEFIMRMVSVNPDNRPSTQEIITNYLPYLLKDNNLQNQQQQHYYQTNSNNTISNSKNHNHNNISSSKNNMNRYTIITLVLCLQVISAMQDFQDYELDGEQCVNYHHNFSVLFIPIPHIEYLISEDKATTPFIYTGNVSIVNIILNAVSYKTEIGYQSSEFDFEEITSQNSYGDQSFDNLSFKVPVGATPVARIYCRGCSSESIIQYEERE</sequence>
<dbReference type="InterPro" id="IPR017441">
    <property type="entry name" value="Protein_kinase_ATP_BS"/>
</dbReference>
<dbReference type="PANTHER" id="PTHR11774:SF11">
    <property type="entry name" value="GERANYLGERANYL TRANSFERASE TYPE-2 SUBUNIT BETA"/>
    <property type="match status" value="1"/>
</dbReference>
<dbReference type="InterPro" id="IPR008930">
    <property type="entry name" value="Terpenoid_cyclase/PrenylTrfase"/>
</dbReference>
<keyword evidence="6" id="KW-0808">Transferase</keyword>
<protein>
    <recommendedName>
        <fullName evidence="4">protein geranylgeranyltransferase type II</fullName>
        <ecNumber evidence="4">2.5.1.60</ecNumber>
    </recommendedName>
    <alternativeName>
        <fullName evidence="12">Geranylgeranyl transferase type II subunit beta</fullName>
    </alternativeName>
    <alternativeName>
        <fullName evidence="13">Type II protein geranyl-geranyltransferase subunit beta</fullName>
    </alternativeName>
</protein>
<dbReference type="GeneID" id="31366118"/>
<evidence type="ECO:0000256" key="14">
    <source>
        <dbReference type="ARBA" id="ARBA00047658"/>
    </source>
</evidence>
<accession>D3BRN8</accession>
<dbReference type="CDD" id="cd13996">
    <property type="entry name" value="STKc_EIF2AK"/>
    <property type="match status" value="1"/>
</dbReference>
<dbReference type="InterPro" id="IPR001330">
    <property type="entry name" value="Prenyltrans"/>
</dbReference>
<dbReference type="InterPro" id="IPR026873">
    <property type="entry name" value="Ptb1"/>
</dbReference>
<reference evidence="18 19" key="1">
    <citation type="journal article" date="2011" name="Genome Res.">
        <title>Phylogeny-wide analysis of social amoeba genomes highlights ancient origins for complex intercellular communication.</title>
        <authorList>
            <person name="Heidel A.J."/>
            <person name="Lawal H.M."/>
            <person name="Felder M."/>
            <person name="Schilde C."/>
            <person name="Helps N.R."/>
            <person name="Tunggal B."/>
            <person name="Rivero F."/>
            <person name="John U."/>
            <person name="Schleicher M."/>
            <person name="Eichinger L."/>
            <person name="Platzer M."/>
            <person name="Noegel A.A."/>
            <person name="Schaap P."/>
            <person name="Gloeckner G."/>
        </authorList>
    </citation>
    <scope>NUCLEOTIDE SEQUENCE [LARGE SCALE GENOMIC DNA]</scope>
    <source>
        <strain evidence="19">ATCC 26659 / Pp 5 / PN500</strain>
    </source>
</reference>
<organism evidence="18 19">
    <name type="scientific">Heterostelium pallidum (strain ATCC 26659 / Pp 5 / PN500)</name>
    <name type="common">Cellular slime mold</name>
    <name type="synonym">Polysphondylium pallidum</name>
    <dbReference type="NCBI Taxonomy" id="670386"/>
    <lineage>
        <taxon>Eukaryota</taxon>
        <taxon>Amoebozoa</taxon>
        <taxon>Evosea</taxon>
        <taxon>Eumycetozoa</taxon>
        <taxon>Dictyostelia</taxon>
        <taxon>Acytosteliales</taxon>
        <taxon>Acytosteliaceae</taxon>
        <taxon>Heterostelium</taxon>
    </lineage>
</organism>
<dbReference type="GO" id="GO:0005968">
    <property type="term" value="C:Rab-protein geranylgeranyltransferase complex"/>
    <property type="evidence" value="ECO:0007669"/>
    <property type="project" value="TreeGrafter"/>
</dbReference>
<keyword evidence="9 15" id="KW-0547">Nucleotide-binding</keyword>
<dbReference type="InterPro" id="IPR000719">
    <property type="entry name" value="Prot_kinase_dom"/>
</dbReference>
<comment type="cofactor">
    <cofactor evidence="1">
        <name>Zn(2+)</name>
        <dbReference type="ChEBI" id="CHEBI:29105"/>
    </cofactor>
</comment>
<comment type="catalytic activity">
    <reaction evidence="14">
        <text>geranylgeranyl diphosphate + L-cysteinyl-[protein] = S-geranylgeranyl-L-cysteinyl-[protein] + diphosphate</text>
        <dbReference type="Rhea" id="RHEA:21240"/>
        <dbReference type="Rhea" id="RHEA-COMP:10131"/>
        <dbReference type="Rhea" id="RHEA-COMP:11537"/>
        <dbReference type="ChEBI" id="CHEBI:29950"/>
        <dbReference type="ChEBI" id="CHEBI:33019"/>
        <dbReference type="ChEBI" id="CHEBI:57533"/>
        <dbReference type="ChEBI" id="CHEBI:86021"/>
        <dbReference type="EC" id="2.5.1.60"/>
    </reaction>
</comment>
<dbReference type="SUPFAM" id="SSF56112">
    <property type="entry name" value="Protein kinase-like (PK-like)"/>
    <property type="match status" value="1"/>
</dbReference>
<dbReference type="AlphaFoldDB" id="D3BRN8"/>
<evidence type="ECO:0000256" key="10">
    <source>
        <dbReference type="ARBA" id="ARBA00022833"/>
    </source>
</evidence>
<dbReference type="STRING" id="670386.D3BRN8"/>